<dbReference type="RefSeq" id="WP_065197325.1">
    <property type="nucleotide sequence ID" value="NZ_JAHWBK010000005.1"/>
</dbReference>
<dbReference type="InterPro" id="IPR016541">
    <property type="entry name" value="UCP008505"/>
</dbReference>
<comment type="caution">
    <text evidence="1">The sequence shown here is derived from an EMBL/GenBank/DDBJ whole genome shotgun (WGS) entry which is preliminary data.</text>
</comment>
<accession>A0ABT2XEL9</accession>
<dbReference type="Pfam" id="PF14367">
    <property type="entry name" value="DUF4411"/>
    <property type="match status" value="1"/>
</dbReference>
<gene>
    <name evidence="1" type="ORF">KYJ44_08630</name>
</gene>
<keyword evidence="2" id="KW-1185">Reference proteome</keyword>
<reference evidence="1 2" key="1">
    <citation type="submission" date="2021-07" db="EMBL/GenBank/DDBJ databases">
        <title>Clinical implication of Pseudomonas aeruginosa: further insight on the antimicrobial resistance.</title>
        <authorList>
            <person name="Macori G."/>
            <person name="Fanning S."/>
            <person name="Alqahtani A."/>
        </authorList>
    </citation>
    <scope>NUCLEOTIDE SEQUENCE [LARGE SCALE GENOMIC DNA]</scope>
    <source>
        <strain evidence="1 2">CFS3442</strain>
    </source>
</reference>
<name>A0ABT2XEL9_9GAMM</name>
<organism evidence="1 2">
    <name type="scientific">Stenotrophomonas riyadhensis</name>
    <dbReference type="NCBI Taxonomy" id="2859893"/>
    <lineage>
        <taxon>Bacteria</taxon>
        <taxon>Pseudomonadati</taxon>
        <taxon>Pseudomonadota</taxon>
        <taxon>Gammaproteobacteria</taxon>
        <taxon>Lysobacterales</taxon>
        <taxon>Lysobacteraceae</taxon>
        <taxon>Stenotrophomonas</taxon>
    </lineage>
</organism>
<dbReference type="PIRSF" id="PIRSF008505">
    <property type="entry name" value="UCP008505"/>
    <property type="match status" value="1"/>
</dbReference>
<dbReference type="EMBL" id="JAHWBK010000005">
    <property type="protein sequence ID" value="MCV0324382.1"/>
    <property type="molecule type" value="Genomic_DNA"/>
</dbReference>
<dbReference type="Proteomes" id="UP001208054">
    <property type="component" value="Unassembled WGS sequence"/>
</dbReference>
<evidence type="ECO:0000313" key="1">
    <source>
        <dbReference type="EMBL" id="MCV0324382.1"/>
    </source>
</evidence>
<proteinExistence type="predicted"/>
<evidence type="ECO:0000313" key="2">
    <source>
        <dbReference type="Proteomes" id="UP001208054"/>
    </source>
</evidence>
<sequence>MSYSFDTSALIEPWTRRYPPDLFQPIWGWLENLVDQGHVAAIDEVRHELHRQEDELSAWTKSQEKLFVPASADVQTALRDVLIAFPNLADHERDRSGADPWVVAYALSAGRSVVTYETMGKASKPKIPNACAHFGIGCLSLVDVLRQTGYR</sequence>
<protein>
    <submittedName>
        <fullName evidence="1">DUF4411 family protein</fullName>
    </submittedName>
</protein>